<dbReference type="InterPro" id="IPR003817">
    <property type="entry name" value="PS_Dcarbxylase"/>
</dbReference>
<dbReference type="STRING" id="3068.D8U0V5"/>
<keyword evidence="2" id="KW-0456">Lyase</keyword>
<proteinExistence type="predicted"/>
<dbReference type="Proteomes" id="UP000001058">
    <property type="component" value="Unassembled WGS sequence"/>
</dbReference>
<name>D8U0V5_VOLCA</name>
<evidence type="ECO:0000313" key="4">
    <source>
        <dbReference type="Proteomes" id="UP000001058"/>
    </source>
</evidence>
<dbReference type="InParanoid" id="D8U0V5"/>
<evidence type="ECO:0008006" key="5">
    <source>
        <dbReference type="Google" id="ProtNLM"/>
    </source>
</evidence>
<dbReference type="PANTHER" id="PTHR10067:SF17">
    <property type="entry name" value="PHOSPHATIDYLSERINE DECARBOXYLASE PROENZYME 2"/>
    <property type="match status" value="1"/>
</dbReference>
<evidence type="ECO:0000313" key="3">
    <source>
        <dbReference type="EMBL" id="EFJ46783.1"/>
    </source>
</evidence>
<feature type="non-terminal residue" evidence="3">
    <location>
        <position position="1"/>
    </location>
</feature>
<reference evidence="3 4" key="1">
    <citation type="journal article" date="2010" name="Science">
        <title>Genomic analysis of organismal complexity in the multicellular green alga Volvox carteri.</title>
        <authorList>
            <person name="Prochnik S.E."/>
            <person name="Umen J."/>
            <person name="Nedelcu A.M."/>
            <person name="Hallmann A."/>
            <person name="Miller S.M."/>
            <person name="Nishii I."/>
            <person name="Ferris P."/>
            <person name="Kuo A."/>
            <person name="Mitros T."/>
            <person name="Fritz-Laylin L.K."/>
            <person name="Hellsten U."/>
            <person name="Chapman J."/>
            <person name="Simakov O."/>
            <person name="Rensing S.A."/>
            <person name="Terry A."/>
            <person name="Pangilinan J."/>
            <person name="Kapitonov V."/>
            <person name="Jurka J."/>
            <person name="Salamov A."/>
            <person name="Shapiro H."/>
            <person name="Schmutz J."/>
            <person name="Grimwood J."/>
            <person name="Lindquist E."/>
            <person name="Lucas S."/>
            <person name="Grigoriev I.V."/>
            <person name="Schmitt R."/>
            <person name="Kirk D."/>
            <person name="Rokhsar D.S."/>
        </authorList>
    </citation>
    <scope>NUCLEOTIDE SEQUENCE [LARGE SCALE GENOMIC DNA]</scope>
    <source>
        <strain evidence="4">f. Nagariensis / Eve</strain>
    </source>
</reference>
<evidence type="ECO:0000256" key="2">
    <source>
        <dbReference type="ARBA" id="ARBA00023239"/>
    </source>
</evidence>
<keyword evidence="4" id="KW-1185">Reference proteome</keyword>
<dbReference type="RefSeq" id="XP_002952312.1">
    <property type="nucleotide sequence ID" value="XM_002952266.1"/>
</dbReference>
<sequence>KIAVEDAEKPPEQYDTLQEFFARRLKPGLRPIHSLRDSTIAVMPADSRCVVYVDVDRARRFWIKGRNFNVAALLGRPQLKSATIWDDCAIAINRLSPTDCHRLHASVGGRVVRVETHGHEFMGSEWAATHSSVNVMTENERLVMEFESEEFGPVVQVMIGASEVGSVQALVKPGAWVTKGDEVALFAYGGSLMATLFVAGTIKFDEDLRRHTASGYETLVKYGSSLGKSTGGWQRRIAPAESTAAAEAEKQDG</sequence>
<dbReference type="OrthoDB" id="5973539at2759"/>
<dbReference type="eggNOG" id="KOG2419">
    <property type="taxonomic scope" value="Eukaryota"/>
</dbReference>
<dbReference type="PANTHER" id="PTHR10067">
    <property type="entry name" value="PHOSPHATIDYLSERINE DECARBOXYLASE"/>
    <property type="match status" value="1"/>
</dbReference>
<dbReference type="EMBL" id="GL378349">
    <property type="protein sequence ID" value="EFJ46783.1"/>
    <property type="molecule type" value="Genomic_DNA"/>
</dbReference>
<dbReference type="GO" id="GO:0004609">
    <property type="term" value="F:phosphatidylserine decarboxylase activity"/>
    <property type="evidence" value="ECO:0007669"/>
    <property type="project" value="InterPro"/>
</dbReference>
<gene>
    <name evidence="3" type="ORF">VOLCADRAFT_62226</name>
</gene>
<keyword evidence="1" id="KW-0210">Decarboxylase</keyword>
<evidence type="ECO:0000256" key="1">
    <source>
        <dbReference type="ARBA" id="ARBA00022793"/>
    </source>
</evidence>
<dbReference type="GeneID" id="9628562"/>
<dbReference type="FunCoup" id="D8U0V5">
    <property type="interactions" value="1152"/>
</dbReference>
<dbReference type="AlphaFoldDB" id="D8U0V5"/>
<dbReference type="Pfam" id="PF02666">
    <property type="entry name" value="PS_Dcarbxylase"/>
    <property type="match status" value="1"/>
</dbReference>
<dbReference type="KEGG" id="vcn:VOLCADRAFT_62226"/>
<protein>
    <recommendedName>
        <fullName evidence="5">Phosphatidylserine decarboxylase</fullName>
    </recommendedName>
</protein>
<dbReference type="GO" id="GO:0008654">
    <property type="term" value="P:phospholipid biosynthetic process"/>
    <property type="evidence" value="ECO:0007669"/>
    <property type="project" value="InterPro"/>
</dbReference>
<accession>D8U0V5</accession>
<organism evidence="4">
    <name type="scientific">Volvox carteri f. nagariensis</name>
    <dbReference type="NCBI Taxonomy" id="3068"/>
    <lineage>
        <taxon>Eukaryota</taxon>
        <taxon>Viridiplantae</taxon>
        <taxon>Chlorophyta</taxon>
        <taxon>core chlorophytes</taxon>
        <taxon>Chlorophyceae</taxon>
        <taxon>CS clade</taxon>
        <taxon>Chlamydomonadales</taxon>
        <taxon>Volvocaceae</taxon>
        <taxon>Volvox</taxon>
    </lineage>
</organism>